<dbReference type="PROSITE" id="PS50053">
    <property type="entry name" value="UBIQUITIN_2"/>
    <property type="match status" value="1"/>
</dbReference>
<dbReference type="InterPro" id="IPR009091">
    <property type="entry name" value="RCC1/BLIP-II"/>
</dbReference>
<evidence type="ECO:0000256" key="1">
    <source>
        <dbReference type="SAM" id="MobiDB-lite"/>
    </source>
</evidence>
<dbReference type="PANTHER" id="PTHR45982">
    <property type="entry name" value="REGULATOR OF CHROMOSOME CONDENSATION"/>
    <property type="match status" value="1"/>
</dbReference>
<name>A0A1Q9CE94_SYMMI</name>
<dbReference type="AlphaFoldDB" id="A0A1Q9CE94"/>
<feature type="domain" description="Ubiquitin-like" evidence="3">
    <location>
        <begin position="1"/>
        <end position="66"/>
    </location>
</feature>
<evidence type="ECO:0000256" key="2">
    <source>
        <dbReference type="SAM" id="Phobius"/>
    </source>
</evidence>
<sequence length="1093" mass="117098">MSGKRVSLEVEADASVESLKQRAQSALETGKGRLLNSSGEVLDGATSVQKASIQSGDLLTLHVKQTQVVATRKGDSEASAFAAILSDGSVVTWGEGASSKGDRKAFAKLKNVEQIQASEKAFAAILGDGSVVTWGHPKFGGQTGALYKELSKDVRQIQGGCRAFAAIKADGSVVTWGYPDAGGDSSGVQDQLKNVQKIQANLAAFAAIRTDGSVVTWGAPPYGGDSTEVQEQLKDVRQIQASLGAFAAVLGDGSVGTWGIDAYGGHCSVHEQLTDVKQVQATESAFAAILGNGSVVTWGDTAQGGDSSDVQQQLKDVQKIQGSCRSFAAILRDGSVVSWGEREFGGDSSAVQDQLKNVQQIQASNGAFAAIRADGSVVTWGKPEEGGDSSAVQELLKDVQHVQASHGAFAAVVGDGSVITWGHPQHGGDGTDQLMAVLALEGTSRELMAVLALEGTSRDWLDEVGQWAYATCKASHDDRYGSSSSEGDRFESIIIITIIIIIIILQAATVSFHWIGPELGAGIATGSTAKGSQASRTIWRVVVDFLLYPSEAGPAAEFLHPVARHLEKKETAGRWASSLDVDRACLVETIHPGWQVNMFMAAPTFASLVCPSADLQGRRQQELLDSAGRLVARNRIRDYYSGSWLAISTMTLNGDLAQAAANAKIGQAEVEEEEEEEWEEEEEEEEQEDEEEEEWHNEPQQQSLSLQWHIEEVAAKVCSTPDPAAVRSPLPAGTIVSGATLHAVTITTEVATSYPTAFFRALGLPALASFLSIPRAASENWKVRACRQCVHGFPTRTSARRAPDRAEEQFELFLGRAKLLKGQTKQLNALKEDLDKILVNCENASLLTNPGGWYKVLRDHYLKLQPSSALTSVRRHTPDPDDCMNRALGVKRHRALPVLQWVMIDGVVDAHGLTIRSVSDVVVVTSLSDVSRSRGRGRPLPPSSERSPRTNTYYPHPEGKKPWVFVGELNLALAVPSEVRMPLPTPASFLAPGHQVRSTAGGVGSASEPQLSMVAPRALPADNVIGCPGGTLVGAVMAGLLCGMISTLAMVVATSWYLTRRANRELPLWFPDFLKHPVDNFYAEDRQPKAGLK</sequence>
<feature type="region of interest" description="Disordered" evidence="1">
    <location>
        <begin position="663"/>
        <end position="702"/>
    </location>
</feature>
<protein>
    <submittedName>
        <fullName evidence="4">E3 ubiquitin-protein ligase HERC2</fullName>
    </submittedName>
</protein>
<dbReference type="InterPro" id="IPR000626">
    <property type="entry name" value="Ubiquitin-like_dom"/>
</dbReference>
<reference evidence="4 5" key="1">
    <citation type="submission" date="2016-02" db="EMBL/GenBank/DDBJ databases">
        <title>Genome analysis of coral dinoflagellate symbionts highlights evolutionary adaptations to a symbiotic lifestyle.</title>
        <authorList>
            <person name="Aranda M."/>
            <person name="Li Y."/>
            <person name="Liew Y.J."/>
            <person name="Baumgarten S."/>
            <person name="Simakov O."/>
            <person name="Wilson M."/>
            <person name="Piel J."/>
            <person name="Ashoor H."/>
            <person name="Bougouffa S."/>
            <person name="Bajic V.B."/>
            <person name="Ryu T."/>
            <person name="Ravasi T."/>
            <person name="Bayer T."/>
            <person name="Micklem G."/>
            <person name="Kim H."/>
            <person name="Bhak J."/>
            <person name="Lajeunesse T.C."/>
            <person name="Voolstra C.R."/>
        </authorList>
    </citation>
    <scope>NUCLEOTIDE SEQUENCE [LARGE SCALE GENOMIC DNA]</scope>
    <source>
        <strain evidence="4 5">CCMP2467</strain>
    </source>
</reference>
<dbReference type="GO" id="GO:0005975">
    <property type="term" value="P:carbohydrate metabolic process"/>
    <property type="evidence" value="ECO:0007669"/>
    <property type="project" value="InterPro"/>
</dbReference>
<feature type="compositionally biased region" description="Acidic residues" evidence="1">
    <location>
        <begin position="669"/>
        <end position="695"/>
    </location>
</feature>
<evidence type="ECO:0000313" key="5">
    <source>
        <dbReference type="Proteomes" id="UP000186817"/>
    </source>
</evidence>
<dbReference type="PANTHER" id="PTHR45982:SF1">
    <property type="entry name" value="REGULATOR OF CHROMOSOME CONDENSATION"/>
    <property type="match status" value="1"/>
</dbReference>
<feature type="transmembrane region" description="Helical" evidence="2">
    <location>
        <begin position="1032"/>
        <end position="1058"/>
    </location>
</feature>
<dbReference type="EMBL" id="LSRX01001298">
    <property type="protein sequence ID" value="OLP81250.1"/>
    <property type="molecule type" value="Genomic_DNA"/>
</dbReference>
<dbReference type="OrthoDB" id="432401at2759"/>
<dbReference type="SUPFAM" id="SSF50985">
    <property type="entry name" value="RCC1/BLIP-II"/>
    <property type="match status" value="1"/>
</dbReference>
<evidence type="ECO:0000259" key="3">
    <source>
        <dbReference type="PROSITE" id="PS50053"/>
    </source>
</evidence>
<keyword evidence="2" id="KW-1133">Transmembrane helix</keyword>
<dbReference type="InterPro" id="IPR012341">
    <property type="entry name" value="6hp_glycosidase-like_sf"/>
</dbReference>
<dbReference type="Gene3D" id="2.130.10.30">
    <property type="entry name" value="Regulator of chromosome condensation 1/beta-lactamase-inhibitor protein II"/>
    <property type="match status" value="2"/>
</dbReference>
<comment type="caution">
    <text evidence="4">The sequence shown here is derived from an EMBL/GenBank/DDBJ whole genome shotgun (WGS) entry which is preliminary data.</text>
</comment>
<evidence type="ECO:0000313" key="4">
    <source>
        <dbReference type="EMBL" id="OLP81250.1"/>
    </source>
</evidence>
<dbReference type="InterPro" id="IPR051553">
    <property type="entry name" value="Ran_GTPase-activating"/>
</dbReference>
<keyword evidence="2" id="KW-0812">Transmembrane</keyword>
<gene>
    <name evidence="4" type="primary">HERC2</name>
    <name evidence="4" type="ORF">AK812_SmicGene38230</name>
</gene>
<dbReference type="Proteomes" id="UP000186817">
    <property type="component" value="Unassembled WGS sequence"/>
</dbReference>
<feature type="region of interest" description="Disordered" evidence="1">
    <location>
        <begin position="931"/>
        <end position="955"/>
    </location>
</feature>
<accession>A0A1Q9CE94</accession>
<organism evidence="4 5">
    <name type="scientific">Symbiodinium microadriaticum</name>
    <name type="common">Dinoflagellate</name>
    <name type="synonym">Zooxanthella microadriatica</name>
    <dbReference type="NCBI Taxonomy" id="2951"/>
    <lineage>
        <taxon>Eukaryota</taxon>
        <taxon>Sar</taxon>
        <taxon>Alveolata</taxon>
        <taxon>Dinophyceae</taxon>
        <taxon>Suessiales</taxon>
        <taxon>Symbiodiniaceae</taxon>
        <taxon>Symbiodinium</taxon>
    </lineage>
</organism>
<keyword evidence="5" id="KW-1185">Reference proteome</keyword>
<proteinExistence type="predicted"/>
<dbReference type="Gene3D" id="1.50.10.10">
    <property type="match status" value="1"/>
</dbReference>
<keyword evidence="2" id="KW-0472">Membrane</keyword>